<proteinExistence type="predicted"/>
<dbReference type="RefSeq" id="WP_353866188.1">
    <property type="nucleotide sequence ID" value="NZ_CP088295.1"/>
</dbReference>
<protein>
    <recommendedName>
        <fullName evidence="4">Transposase</fullName>
    </recommendedName>
</protein>
<gene>
    <name evidence="2" type="ORF">LRS13_09550</name>
</gene>
<name>A0ABY5PM22_9ACTN</name>
<accession>A0ABY5PM22</accession>
<evidence type="ECO:0000256" key="1">
    <source>
        <dbReference type="SAM" id="MobiDB-lite"/>
    </source>
</evidence>
<evidence type="ECO:0000313" key="3">
    <source>
        <dbReference type="Proteomes" id="UP001058860"/>
    </source>
</evidence>
<keyword evidence="3" id="KW-1185">Reference proteome</keyword>
<feature type="region of interest" description="Disordered" evidence="1">
    <location>
        <begin position="1"/>
        <end position="32"/>
    </location>
</feature>
<reference evidence="3" key="1">
    <citation type="submission" date="2021-11" db="EMBL/GenBank/DDBJ databases">
        <title>Cultivation dependent microbiological survey of springs from the worlds oldest radium mine currently devoted to the extraction of radon-saturated water.</title>
        <authorList>
            <person name="Kapinusova G."/>
            <person name="Smrhova T."/>
            <person name="Strejcek M."/>
            <person name="Suman J."/>
            <person name="Jani K."/>
            <person name="Pajer P."/>
            <person name="Uhlik O."/>
        </authorList>
    </citation>
    <scope>NUCLEOTIDE SEQUENCE [LARGE SCALE GENOMIC DNA]</scope>
    <source>
        <strain evidence="3">J379</strain>
    </source>
</reference>
<feature type="compositionally biased region" description="Polar residues" evidence="1">
    <location>
        <begin position="9"/>
        <end position="18"/>
    </location>
</feature>
<dbReference type="Proteomes" id="UP001058860">
    <property type="component" value="Chromosome"/>
</dbReference>
<dbReference type="EMBL" id="CP088295">
    <property type="protein sequence ID" value="UUY05744.1"/>
    <property type="molecule type" value="Genomic_DNA"/>
</dbReference>
<evidence type="ECO:0008006" key="4">
    <source>
        <dbReference type="Google" id="ProtNLM"/>
    </source>
</evidence>
<organism evidence="2 3">
    <name type="scientific">Svornostia abyssi</name>
    <dbReference type="NCBI Taxonomy" id="2898438"/>
    <lineage>
        <taxon>Bacteria</taxon>
        <taxon>Bacillati</taxon>
        <taxon>Actinomycetota</taxon>
        <taxon>Thermoleophilia</taxon>
        <taxon>Solirubrobacterales</taxon>
        <taxon>Baekduiaceae</taxon>
        <taxon>Svornostia</taxon>
    </lineage>
</organism>
<evidence type="ECO:0000313" key="2">
    <source>
        <dbReference type="EMBL" id="UUY05744.1"/>
    </source>
</evidence>
<sequence>MTDDDMEQDTPSSRTAPSRAQRAVAEATSGGNSLPEAEIAEILRIYGECASLRETARRTGRNPKTVTRYVRRAGMPVGPAHGRGGRADGRVDFAQPHVSAGERDRMIAMARSGHSRAVIAQSLGRSEGTVRRHLARAGVVSADPADQARKHPLNQGAFAYPSPARDYWAGFLAADGNVHESRITLVQNERHEDHLMAYLGFVGSPDRPLHRRPSTCSAAAVTFSRRMAADLTTLGITPQKSLTLELSPELADSAACWLGLLDGDGSTKGKRADKQASPYIKWIGTRRLMAQCAAFWSPILGRPVPSYRHDAGSELWAVMLSHRSAQQAASVLLAAFADSLPQKRRQLEIAAAYRSRPRKRRTAVTERPLTSRFGGPGLDARALIAALQEFVDRPVRIQVGAAPADNWLRGTLVSATVPEDQILTIGTDVVVEVDDGRHVHALTVNVNAGGLLTWRCPRRWALTIQGAGRRLVVYDDRPITRMVRVETELAQALAEVDPVQRHSALANLARVAGSMSETEADDALRSRLVALSFFLTDYATA</sequence>